<feature type="domain" description="At2g35280-like TPR" evidence="1">
    <location>
        <begin position="3"/>
        <end position="70"/>
    </location>
</feature>
<reference evidence="2 3" key="1">
    <citation type="submission" date="2020-09" db="EMBL/GenBank/DDBJ databases">
        <title>De no assembly of potato wild relative species, Solanum commersonii.</title>
        <authorList>
            <person name="Cho K."/>
        </authorList>
    </citation>
    <scope>NUCLEOTIDE SEQUENCE [LARGE SCALE GENOMIC DNA]</scope>
    <source>
        <strain evidence="2">LZ3.2</strain>
        <tissue evidence="2">Leaf</tissue>
    </source>
</reference>
<evidence type="ECO:0000313" key="2">
    <source>
        <dbReference type="EMBL" id="KAG5630038.1"/>
    </source>
</evidence>
<name>A0A9J6AZX8_SOLCO</name>
<dbReference type="InterPro" id="IPR057136">
    <property type="entry name" value="At2g35280_TPR_dom"/>
</dbReference>
<evidence type="ECO:0000313" key="3">
    <source>
        <dbReference type="Proteomes" id="UP000824120"/>
    </source>
</evidence>
<organism evidence="2 3">
    <name type="scientific">Solanum commersonii</name>
    <name type="common">Commerson's wild potato</name>
    <name type="synonym">Commerson's nightshade</name>
    <dbReference type="NCBI Taxonomy" id="4109"/>
    <lineage>
        <taxon>Eukaryota</taxon>
        <taxon>Viridiplantae</taxon>
        <taxon>Streptophyta</taxon>
        <taxon>Embryophyta</taxon>
        <taxon>Tracheophyta</taxon>
        <taxon>Spermatophyta</taxon>
        <taxon>Magnoliopsida</taxon>
        <taxon>eudicotyledons</taxon>
        <taxon>Gunneridae</taxon>
        <taxon>Pentapetalae</taxon>
        <taxon>asterids</taxon>
        <taxon>lamiids</taxon>
        <taxon>Solanales</taxon>
        <taxon>Solanaceae</taxon>
        <taxon>Solanoideae</taxon>
        <taxon>Solaneae</taxon>
        <taxon>Solanum</taxon>
    </lineage>
</organism>
<gene>
    <name evidence="2" type="ORF">H5410_001755</name>
</gene>
<protein>
    <recommendedName>
        <fullName evidence="1">At2g35280-like TPR domain-containing protein</fullName>
    </recommendedName>
</protein>
<dbReference type="AlphaFoldDB" id="A0A9J6AZX8"/>
<dbReference type="Pfam" id="PF23310">
    <property type="entry name" value="TPR_27"/>
    <property type="match status" value="1"/>
</dbReference>
<sequence length="210" mass="24121">FDFSNHNDPNTLRMINQAADRGHICASYVLSIISIFKSDEFMREGLMFFVNMKKTEPLKIRRCRQKLQYVLGEMWVPEPHLLGERPICCTVHQHEQSVRKNDWPRKSDDEDEDDIRCELCSYDLELNYVVKFLAYTTVILIKLSSVATYAYVATDDPCAATYESNVTTFEAYVATNDPSVATYDSFVATDDSFAATDHPYIAAFDHVVDR</sequence>
<evidence type="ECO:0000259" key="1">
    <source>
        <dbReference type="Pfam" id="PF23310"/>
    </source>
</evidence>
<comment type="caution">
    <text evidence="2">The sequence shown here is derived from an EMBL/GenBank/DDBJ whole genome shotgun (WGS) entry which is preliminary data.</text>
</comment>
<accession>A0A9J6AZX8</accession>
<dbReference type="OrthoDB" id="1293639at2759"/>
<proteinExistence type="predicted"/>
<keyword evidence="3" id="KW-1185">Reference proteome</keyword>
<feature type="non-terminal residue" evidence="2">
    <location>
        <position position="1"/>
    </location>
</feature>
<dbReference type="Proteomes" id="UP000824120">
    <property type="component" value="Chromosome 1"/>
</dbReference>
<dbReference type="EMBL" id="JACXVP010000001">
    <property type="protein sequence ID" value="KAG5630038.1"/>
    <property type="molecule type" value="Genomic_DNA"/>
</dbReference>